<accession>A0ABQ6MPK6</accession>
<feature type="region of interest" description="Disordered" evidence="1">
    <location>
        <begin position="137"/>
        <end position="275"/>
    </location>
</feature>
<proteinExistence type="predicted"/>
<gene>
    <name evidence="2" type="ORF">TeGR_g71</name>
</gene>
<evidence type="ECO:0000313" key="3">
    <source>
        <dbReference type="Proteomes" id="UP001165060"/>
    </source>
</evidence>
<evidence type="ECO:0000313" key="2">
    <source>
        <dbReference type="EMBL" id="GMI30372.1"/>
    </source>
</evidence>
<dbReference type="Proteomes" id="UP001165060">
    <property type="component" value="Unassembled WGS sequence"/>
</dbReference>
<feature type="region of interest" description="Disordered" evidence="1">
    <location>
        <begin position="35"/>
        <end position="73"/>
    </location>
</feature>
<feature type="compositionally biased region" description="Gly residues" evidence="1">
    <location>
        <begin position="383"/>
        <end position="399"/>
    </location>
</feature>
<evidence type="ECO:0000256" key="1">
    <source>
        <dbReference type="SAM" id="MobiDB-lite"/>
    </source>
</evidence>
<feature type="compositionally biased region" description="Polar residues" evidence="1">
    <location>
        <begin position="229"/>
        <end position="239"/>
    </location>
</feature>
<feature type="compositionally biased region" description="Basic and acidic residues" evidence="1">
    <location>
        <begin position="137"/>
        <end position="215"/>
    </location>
</feature>
<comment type="caution">
    <text evidence="2">The sequence shown here is derived from an EMBL/GenBank/DDBJ whole genome shotgun (WGS) entry which is preliminary data.</text>
</comment>
<sequence>MYLSPKYSPTYHSERQARLDYKADLDQQVLERQARLDQMRHSSGNTPTAPFPMDRPSPTKRHGGGGEPLRNRGGQIVANLRTLDVKHALHGEAGPAVDEDPYAAEDPYAVQQAYAEQAYARQAYEQQQVAHLGTGEVGHDHEATPEQFGEHHDGHYGLRNPFHDSPEVREAQSEKRRAQEQMRKVLQEQVEEKKRRKVAQKEKERREEEEWERKNWGGGGAEGGDDEGSVNSLANSITGSVRGKVRPPPKVRVGGETATGNDWSGNDWSLGGGGPTNKELDLIALDSPMHMHRASSDASSVEGGGGGAAFIAENSLLKVNQEALLSKQAELMESVESKADKIRELEAQLAGVREGRQLFHEETTRPEPKGFDFHSPVKRLYRGAGGAGGRTGAGAGSGGQEEDADLWSTEQELGCASQYVPLTSQPTMYSASSITYGSNSAAAHGSPMTVSSGLLQSNFGMTTLEKMGRKDVFENRREEALENFLVTFQMSMGEIGDE</sequence>
<feature type="compositionally biased region" description="Polar residues" evidence="1">
    <location>
        <begin position="258"/>
        <end position="267"/>
    </location>
</feature>
<feature type="region of interest" description="Disordered" evidence="1">
    <location>
        <begin position="382"/>
        <end position="405"/>
    </location>
</feature>
<name>A0ABQ6MPK6_9STRA</name>
<organism evidence="2 3">
    <name type="scientific">Tetraparma gracilis</name>
    <dbReference type="NCBI Taxonomy" id="2962635"/>
    <lineage>
        <taxon>Eukaryota</taxon>
        <taxon>Sar</taxon>
        <taxon>Stramenopiles</taxon>
        <taxon>Ochrophyta</taxon>
        <taxon>Bolidophyceae</taxon>
        <taxon>Parmales</taxon>
        <taxon>Triparmaceae</taxon>
        <taxon>Tetraparma</taxon>
    </lineage>
</organism>
<reference evidence="2 3" key="1">
    <citation type="journal article" date="2023" name="Commun. Biol.">
        <title>Genome analysis of Parmales, the sister group of diatoms, reveals the evolutionary specialization of diatoms from phago-mixotrophs to photoautotrophs.</title>
        <authorList>
            <person name="Ban H."/>
            <person name="Sato S."/>
            <person name="Yoshikawa S."/>
            <person name="Yamada K."/>
            <person name="Nakamura Y."/>
            <person name="Ichinomiya M."/>
            <person name="Sato N."/>
            <person name="Blanc-Mathieu R."/>
            <person name="Endo H."/>
            <person name="Kuwata A."/>
            <person name="Ogata H."/>
        </authorList>
    </citation>
    <scope>NUCLEOTIDE SEQUENCE [LARGE SCALE GENOMIC DNA]</scope>
</reference>
<dbReference type="EMBL" id="BRYB01001651">
    <property type="protein sequence ID" value="GMI30372.1"/>
    <property type="molecule type" value="Genomic_DNA"/>
</dbReference>
<keyword evidence="3" id="KW-1185">Reference proteome</keyword>
<protein>
    <submittedName>
        <fullName evidence="2">Uncharacterized protein</fullName>
    </submittedName>
</protein>